<dbReference type="RefSeq" id="WP_040415683.1">
    <property type="nucleotide sequence ID" value="NZ_BJYV01000026.1"/>
</dbReference>
<keyword evidence="4" id="KW-1185">Reference proteome</keyword>
<dbReference type="InterPro" id="IPR012347">
    <property type="entry name" value="Ferritin-like"/>
</dbReference>
<dbReference type="EMBL" id="BJYV01000026">
    <property type="protein sequence ID" value="GEO23732.1"/>
    <property type="molecule type" value="Genomic_DNA"/>
</dbReference>
<dbReference type="Proteomes" id="UP000321301">
    <property type="component" value="Unassembled WGS sequence"/>
</dbReference>
<reference evidence="3 4" key="1">
    <citation type="submission" date="2019-07" db="EMBL/GenBank/DDBJ databases">
        <title>Whole genome shotgun sequence of Cyclobacterium qasimii NBRC 106168.</title>
        <authorList>
            <person name="Hosoyama A."/>
            <person name="Uohara A."/>
            <person name="Ohji S."/>
            <person name="Ichikawa N."/>
        </authorList>
    </citation>
    <scope>NUCLEOTIDE SEQUENCE [LARGE SCALE GENOMIC DNA]</scope>
    <source>
        <strain evidence="3 4">NBRC 106168</strain>
    </source>
</reference>
<gene>
    <name evidence="3" type="ORF">CQA01_42660</name>
</gene>
<keyword evidence="1" id="KW-0472">Membrane</keyword>
<name>A0A512CHP7_9BACT</name>
<feature type="transmembrane region" description="Helical" evidence="1">
    <location>
        <begin position="42"/>
        <end position="62"/>
    </location>
</feature>
<feature type="domain" description="DUF305" evidence="2">
    <location>
        <begin position="87"/>
        <end position="144"/>
    </location>
</feature>
<dbReference type="Gene3D" id="1.20.1260.10">
    <property type="match status" value="1"/>
</dbReference>
<keyword evidence="1" id="KW-1133">Transmembrane helix</keyword>
<organism evidence="3 4">
    <name type="scientific">Cyclobacterium qasimii</name>
    <dbReference type="NCBI Taxonomy" id="1350429"/>
    <lineage>
        <taxon>Bacteria</taxon>
        <taxon>Pseudomonadati</taxon>
        <taxon>Bacteroidota</taxon>
        <taxon>Cytophagia</taxon>
        <taxon>Cytophagales</taxon>
        <taxon>Cyclobacteriaceae</taxon>
        <taxon>Cyclobacterium</taxon>
    </lineage>
</organism>
<keyword evidence="1" id="KW-0812">Transmembrane</keyword>
<dbReference type="AlphaFoldDB" id="A0A512CHP7"/>
<accession>A0A512CHP7</accession>
<evidence type="ECO:0000259" key="2">
    <source>
        <dbReference type="Pfam" id="PF03713"/>
    </source>
</evidence>
<dbReference type="Pfam" id="PF03713">
    <property type="entry name" value="DUF305"/>
    <property type="match status" value="1"/>
</dbReference>
<protein>
    <recommendedName>
        <fullName evidence="2">DUF305 domain-containing protein</fullName>
    </recommendedName>
</protein>
<feature type="transmembrane region" description="Helical" evidence="1">
    <location>
        <begin position="68"/>
        <end position="87"/>
    </location>
</feature>
<evidence type="ECO:0000256" key="1">
    <source>
        <dbReference type="SAM" id="Phobius"/>
    </source>
</evidence>
<evidence type="ECO:0000313" key="3">
    <source>
        <dbReference type="EMBL" id="GEO23732.1"/>
    </source>
</evidence>
<comment type="caution">
    <text evidence="3">The sequence shown here is derived from an EMBL/GenBank/DDBJ whole genome shotgun (WGS) entry which is preliminary data.</text>
</comment>
<proteinExistence type="predicted"/>
<feature type="transmembrane region" description="Helical" evidence="1">
    <location>
        <begin position="6"/>
        <end position="30"/>
    </location>
</feature>
<sequence length="152" mass="17449">MKSKNYLKFSAMMAVSFVIMYAVMFLNADLFDHVMLSTTRTYMTILMVAPMAVSMLLFMWGMYENKKVNFMILGTAVILFIATLTMLRNQTLIADVQWMKAMIPHHSSAIMVSQKAHLKDPEAQQLAKDIIEAQKKEIAQMKAMIKRLEESE</sequence>
<dbReference type="InterPro" id="IPR005183">
    <property type="entry name" value="DUF305_CopM-like"/>
</dbReference>
<evidence type="ECO:0000313" key="4">
    <source>
        <dbReference type="Proteomes" id="UP000321301"/>
    </source>
</evidence>